<evidence type="ECO:0000256" key="5">
    <source>
        <dbReference type="PROSITE-ProRule" id="PRU00309"/>
    </source>
</evidence>
<keyword evidence="3" id="KW-0862">Zinc</keyword>
<keyword evidence="2 5" id="KW-0863">Zinc-finger</keyword>
<evidence type="ECO:0000256" key="1">
    <source>
        <dbReference type="ARBA" id="ARBA00022723"/>
    </source>
</evidence>
<gene>
    <name evidence="8" type="ORF">ATANTOWER_032370</name>
</gene>
<evidence type="ECO:0000256" key="6">
    <source>
        <dbReference type="SAM" id="MobiDB-lite"/>
    </source>
</evidence>
<feature type="region of interest" description="Disordered" evidence="6">
    <location>
        <begin position="120"/>
        <end position="143"/>
    </location>
</feature>
<dbReference type="PROSITE" id="PS50950">
    <property type="entry name" value="ZF_THAP"/>
    <property type="match status" value="1"/>
</dbReference>
<dbReference type="InterPro" id="IPR006612">
    <property type="entry name" value="THAP_Znf"/>
</dbReference>
<evidence type="ECO:0000256" key="2">
    <source>
        <dbReference type="ARBA" id="ARBA00022771"/>
    </source>
</evidence>
<name>A0ABU7CJQ5_9TELE</name>
<feature type="non-terminal residue" evidence="8">
    <location>
        <position position="143"/>
    </location>
</feature>
<feature type="domain" description="THAP-type" evidence="7">
    <location>
        <begin position="1"/>
        <end position="49"/>
    </location>
</feature>
<keyword evidence="1" id="KW-0479">Metal-binding</keyword>
<evidence type="ECO:0000256" key="3">
    <source>
        <dbReference type="ARBA" id="ARBA00022833"/>
    </source>
</evidence>
<feature type="compositionally biased region" description="Acidic residues" evidence="6">
    <location>
        <begin position="134"/>
        <end position="143"/>
    </location>
</feature>
<dbReference type="Pfam" id="PF05485">
    <property type="entry name" value="THAP"/>
    <property type="match status" value="1"/>
</dbReference>
<organism evidence="8 9">
    <name type="scientific">Ataeniobius toweri</name>
    <dbReference type="NCBI Taxonomy" id="208326"/>
    <lineage>
        <taxon>Eukaryota</taxon>
        <taxon>Metazoa</taxon>
        <taxon>Chordata</taxon>
        <taxon>Craniata</taxon>
        <taxon>Vertebrata</taxon>
        <taxon>Euteleostomi</taxon>
        <taxon>Actinopterygii</taxon>
        <taxon>Neopterygii</taxon>
        <taxon>Teleostei</taxon>
        <taxon>Neoteleostei</taxon>
        <taxon>Acanthomorphata</taxon>
        <taxon>Ovalentaria</taxon>
        <taxon>Atherinomorphae</taxon>
        <taxon>Cyprinodontiformes</taxon>
        <taxon>Goodeidae</taxon>
        <taxon>Ataeniobius</taxon>
    </lineage>
</organism>
<protein>
    <recommendedName>
        <fullName evidence="7">THAP-type domain-containing protein</fullName>
    </recommendedName>
</protein>
<evidence type="ECO:0000259" key="7">
    <source>
        <dbReference type="PROSITE" id="PS50950"/>
    </source>
</evidence>
<evidence type="ECO:0000313" key="9">
    <source>
        <dbReference type="Proteomes" id="UP001345963"/>
    </source>
</evidence>
<reference evidence="8 9" key="1">
    <citation type="submission" date="2021-07" db="EMBL/GenBank/DDBJ databases">
        <authorList>
            <person name="Palmer J.M."/>
        </authorList>
    </citation>
    <scope>NUCLEOTIDE SEQUENCE [LARGE SCALE GENOMIC DNA]</scope>
    <source>
        <strain evidence="8 9">AT_MEX2019</strain>
        <tissue evidence="8">Muscle</tissue>
    </source>
</reference>
<sequence length="143" mass="16370">MAWISAVRRPDINFSSIPTYLQICSRHFHSGKPSYEMDELNPDWVPTLHMGHSEIKVSTSDRHARRLRRCYSCAQGEVEGQAAMDMVDQQVEEGLAQVIETEETPEEIHIEDTLEEAIEEEQVVEETPRQELSEAADGEEEEL</sequence>
<evidence type="ECO:0000313" key="8">
    <source>
        <dbReference type="EMBL" id="MED6262991.1"/>
    </source>
</evidence>
<keyword evidence="9" id="KW-1185">Reference proteome</keyword>
<comment type="caution">
    <text evidence="8">The sequence shown here is derived from an EMBL/GenBank/DDBJ whole genome shotgun (WGS) entry which is preliminary data.</text>
</comment>
<evidence type="ECO:0000256" key="4">
    <source>
        <dbReference type="ARBA" id="ARBA00023125"/>
    </source>
</evidence>
<accession>A0ABU7CJQ5</accession>
<proteinExistence type="predicted"/>
<keyword evidence="4 5" id="KW-0238">DNA-binding</keyword>
<dbReference type="SUPFAM" id="SSF57716">
    <property type="entry name" value="Glucocorticoid receptor-like (DNA-binding domain)"/>
    <property type="match status" value="1"/>
</dbReference>
<dbReference type="EMBL" id="JAHUTI010097990">
    <property type="protein sequence ID" value="MED6262991.1"/>
    <property type="molecule type" value="Genomic_DNA"/>
</dbReference>
<dbReference type="Proteomes" id="UP001345963">
    <property type="component" value="Unassembled WGS sequence"/>
</dbReference>